<evidence type="ECO:0000313" key="2">
    <source>
        <dbReference type="EMBL" id="NOV51512.1"/>
    </source>
</evidence>
<keyword evidence="1" id="KW-0472">Membrane</keyword>
<feature type="transmembrane region" description="Helical" evidence="1">
    <location>
        <begin position="12"/>
        <end position="31"/>
    </location>
</feature>
<reference evidence="2" key="1">
    <citation type="submission" date="2020-03" db="EMBL/GenBank/DDBJ databases">
        <title>Transcriptomic Profiling of the Digestive Tract of the Rat Flea, Xenopsylla cheopis, Following Blood Feeding and Infection with Yersinia pestis.</title>
        <authorList>
            <person name="Bland D.M."/>
            <person name="Martens C.A."/>
            <person name="Virtaneva K."/>
            <person name="Kanakabandi K."/>
            <person name="Long D."/>
            <person name="Rosenke R."/>
            <person name="Saturday G.A."/>
            <person name="Hoyt F.H."/>
            <person name="Bruno D.P."/>
            <person name="Ribeiro J.M.C."/>
            <person name="Hinnebusch J."/>
        </authorList>
    </citation>
    <scope>NUCLEOTIDE SEQUENCE</scope>
</reference>
<name>A0A6M2DZ87_XENCH</name>
<sequence length="99" mass="10131">MAVVMAVTTKEVMAVVMMDMVVAVTITMAVAMEDMAVMIMLATPTMTTAAMGDSMGALETVVVQGVPVVAKVQVAVTAVVNSAVAAADVNKGISHIKYV</sequence>
<keyword evidence="1" id="KW-1133">Transmembrane helix</keyword>
<protein>
    <submittedName>
        <fullName evidence="2">Putative secreted protein</fullName>
    </submittedName>
</protein>
<keyword evidence="1" id="KW-0812">Transmembrane</keyword>
<dbReference type="EMBL" id="GIIL01007786">
    <property type="protein sequence ID" value="NOV51512.1"/>
    <property type="molecule type" value="Transcribed_RNA"/>
</dbReference>
<organism evidence="2">
    <name type="scientific">Xenopsylla cheopis</name>
    <name type="common">Oriental rat flea</name>
    <name type="synonym">Pulex cheopis</name>
    <dbReference type="NCBI Taxonomy" id="163159"/>
    <lineage>
        <taxon>Eukaryota</taxon>
        <taxon>Metazoa</taxon>
        <taxon>Ecdysozoa</taxon>
        <taxon>Arthropoda</taxon>
        <taxon>Hexapoda</taxon>
        <taxon>Insecta</taxon>
        <taxon>Pterygota</taxon>
        <taxon>Neoptera</taxon>
        <taxon>Endopterygota</taxon>
        <taxon>Siphonaptera</taxon>
        <taxon>Pulicidae</taxon>
        <taxon>Xenopsyllinae</taxon>
        <taxon>Xenopsylla</taxon>
    </lineage>
</organism>
<dbReference type="AlphaFoldDB" id="A0A6M2DZ87"/>
<proteinExistence type="predicted"/>
<evidence type="ECO:0000256" key="1">
    <source>
        <dbReference type="SAM" id="Phobius"/>
    </source>
</evidence>
<accession>A0A6M2DZ87</accession>